<dbReference type="Proteomes" id="UP000028875">
    <property type="component" value="Unassembled WGS sequence"/>
</dbReference>
<name>A0A024QAR2_9BACI</name>
<dbReference type="eggNOG" id="COG0769">
    <property type="taxonomic scope" value="Bacteria"/>
</dbReference>
<evidence type="ECO:0000256" key="3">
    <source>
        <dbReference type="ARBA" id="ARBA00022490"/>
    </source>
</evidence>
<evidence type="ECO:0000256" key="6">
    <source>
        <dbReference type="ARBA" id="ARBA00022741"/>
    </source>
</evidence>
<dbReference type="InterPro" id="IPR000713">
    <property type="entry name" value="Mur_ligase_N"/>
</dbReference>
<evidence type="ECO:0000256" key="13">
    <source>
        <dbReference type="RuleBase" id="RU004135"/>
    </source>
</evidence>
<feature type="binding site" evidence="12">
    <location>
        <position position="186"/>
    </location>
    <ligand>
        <name>UDP-N-acetyl-alpha-D-muramoyl-L-alanyl-D-glutamate</name>
        <dbReference type="ChEBI" id="CHEBI:83900"/>
    </ligand>
</feature>
<feature type="binding site" evidence="12">
    <location>
        <position position="180"/>
    </location>
    <ligand>
        <name>UDP-N-acetyl-alpha-D-muramoyl-L-alanyl-D-glutamate</name>
        <dbReference type="ChEBI" id="CHEBI:83900"/>
    </ligand>
</feature>
<dbReference type="Gene3D" id="3.40.1190.10">
    <property type="entry name" value="Mur-like, catalytic domain"/>
    <property type="match status" value="1"/>
</dbReference>
<feature type="binding site" evidence="12">
    <location>
        <position position="152"/>
    </location>
    <ligand>
        <name>UDP-N-acetyl-alpha-D-muramoyl-L-alanyl-D-glutamate</name>
        <dbReference type="ChEBI" id="CHEBI:83900"/>
    </ligand>
</feature>
<keyword evidence="6 12" id="KW-0547">Nucleotide-binding</keyword>
<dbReference type="InterPro" id="IPR013221">
    <property type="entry name" value="Mur_ligase_cen"/>
</dbReference>
<evidence type="ECO:0000259" key="16">
    <source>
        <dbReference type="Pfam" id="PF08245"/>
    </source>
</evidence>
<comment type="function">
    <text evidence="12">Catalyzes the addition of an amino acid to the nucleotide precursor UDP-N-acetylmuramoyl-L-alanyl-D-glutamate (UMAG) in the biosynthesis of bacterial cell-wall peptidoglycan.</text>
</comment>
<dbReference type="Pfam" id="PF01225">
    <property type="entry name" value="Mur_ligase"/>
    <property type="match status" value="1"/>
</dbReference>
<feature type="domain" description="Mur ligase central" evidence="16">
    <location>
        <begin position="109"/>
        <end position="314"/>
    </location>
</feature>
<keyword evidence="9 12" id="KW-0573">Peptidoglycan synthesis</keyword>
<keyword evidence="11 12" id="KW-0961">Cell wall biogenesis/degradation</keyword>
<comment type="caution">
    <text evidence="12">Lacks conserved residue(s) required for the propagation of feature annotation.</text>
</comment>
<dbReference type="UniPathway" id="UPA00219"/>
<feature type="binding site" evidence="12">
    <location>
        <position position="188"/>
    </location>
    <ligand>
        <name>UDP-N-acetyl-alpha-D-muramoyl-L-alanyl-D-glutamate</name>
        <dbReference type="ChEBI" id="CHEBI:83900"/>
    </ligand>
</feature>
<reference evidence="18" key="2">
    <citation type="submission" date="2014-05" db="EMBL/GenBank/DDBJ databases">
        <title>Draft genome sequence of Virgibacillus massiliensis Vm-5.</title>
        <authorList>
            <person name="Khelaifia S."/>
            <person name="Croce O."/>
            <person name="Lagier J.C."/>
            <person name="Raoult D."/>
        </authorList>
    </citation>
    <scope>NUCLEOTIDE SEQUENCE [LARGE SCALE GENOMIC DNA]</scope>
    <source>
        <strain evidence="18">Vm-5</strain>
    </source>
</reference>
<feature type="binding site" evidence="12">
    <location>
        <position position="30"/>
    </location>
    <ligand>
        <name>UDP-N-acetyl-alpha-D-muramoyl-L-alanyl-D-glutamate</name>
        <dbReference type="ChEBI" id="CHEBI:83900"/>
    </ligand>
</feature>
<evidence type="ECO:0000259" key="14">
    <source>
        <dbReference type="Pfam" id="PF01225"/>
    </source>
</evidence>
<dbReference type="PROSITE" id="PS01011">
    <property type="entry name" value="FOLYLPOLYGLU_SYNT_1"/>
    <property type="match status" value="1"/>
</dbReference>
<dbReference type="Gene3D" id="3.90.190.20">
    <property type="entry name" value="Mur ligase, C-terminal domain"/>
    <property type="match status" value="1"/>
</dbReference>
<evidence type="ECO:0000259" key="15">
    <source>
        <dbReference type="Pfam" id="PF02875"/>
    </source>
</evidence>
<comment type="PTM">
    <text evidence="12">Carboxylation is probably crucial for Mg(2+) binding and, consequently, for the gamma-phosphate positioning of ATP.</text>
</comment>
<keyword evidence="3 12" id="KW-0963">Cytoplasm</keyword>
<dbReference type="SUPFAM" id="SSF53623">
    <property type="entry name" value="MurD-like peptide ligases, catalytic domain"/>
    <property type="match status" value="1"/>
</dbReference>
<evidence type="ECO:0000256" key="9">
    <source>
        <dbReference type="ARBA" id="ARBA00022984"/>
    </source>
</evidence>
<comment type="subcellular location">
    <subcellularLocation>
        <location evidence="12 13">Cytoplasm</location>
    </subcellularLocation>
</comment>
<feature type="domain" description="Mur ligase C-terminal" evidence="15">
    <location>
        <begin position="337"/>
        <end position="461"/>
    </location>
</feature>
<dbReference type="STRING" id="1462526.BN990_01879"/>
<dbReference type="InterPro" id="IPR035911">
    <property type="entry name" value="MurE/MurF_N"/>
</dbReference>
<dbReference type="GO" id="GO:0005524">
    <property type="term" value="F:ATP binding"/>
    <property type="evidence" value="ECO:0007669"/>
    <property type="project" value="UniProtKB-UniRule"/>
</dbReference>
<dbReference type="InterPro" id="IPR018109">
    <property type="entry name" value="Folylpolyglutamate_synth_CS"/>
</dbReference>
<comment type="similarity">
    <text evidence="2 12">Belongs to the MurCDEF family. MurE subfamily.</text>
</comment>
<evidence type="ECO:0000256" key="2">
    <source>
        <dbReference type="ARBA" id="ARBA00005898"/>
    </source>
</evidence>
<dbReference type="NCBIfam" id="NF001126">
    <property type="entry name" value="PRK00139.1-4"/>
    <property type="match status" value="1"/>
</dbReference>
<evidence type="ECO:0000256" key="7">
    <source>
        <dbReference type="ARBA" id="ARBA00022840"/>
    </source>
</evidence>
<keyword evidence="4 12" id="KW-0436">Ligase</keyword>
<evidence type="ECO:0000256" key="10">
    <source>
        <dbReference type="ARBA" id="ARBA00023306"/>
    </source>
</evidence>
<evidence type="ECO:0000313" key="18">
    <source>
        <dbReference type="Proteomes" id="UP000028875"/>
    </source>
</evidence>
<dbReference type="EMBL" id="CCDP010000001">
    <property type="protein sequence ID" value="CDQ39574.1"/>
    <property type="molecule type" value="Genomic_DNA"/>
</dbReference>
<keyword evidence="12" id="KW-0460">Magnesium</keyword>
<keyword evidence="10 12" id="KW-0131">Cell cycle</keyword>
<dbReference type="GO" id="GO:0000287">
    <property type="term" value="F:magnesium ion binding"/>
    <property type="evidence" value="ECO:0007669"/>
    <property type="project" value="UniProtKB-UniRule"/>
</dbReference>
<evidence type="ECO:0000313" key="17">
    <source>
        <dbReference type="EMBL" id="CDQ39574.1"/>
    </source>
</evidence>
<accession>A0A024QAR2</accession>
<evidence type="ECO:0000256" key="1">
    <source>
        <dbReference type="ARBA" id="ARBA00004752"/>
    </source>
</evidence>
<dbReference type="Gene3D" id="3.40.1390.10">
    <property type="entry name" value="MurE/MurF, N-terminal domain"/>
    <property type="match status" value="1"/>
</dbReference>
<dbReference type="InterPro" id="IPR005761">
    <property type="entry name" value="UDP-N-AcMur-Glu-dNH2Pim_ligase"/>
</dbReference>
<feature type="modified residue" description="N6-carboxylysine" evidence="12">
    <location>
        <position position="220"/>
    </location>
</feature>
<keyword evidence="8 12" id="KW-0133">Cell shape</keyword>
<dbReference type="EC" id="6.3.2.-" evidence="12"/>
<organism evidence="17 18">
    <name type="scientific">Virgibacillus massiliensis</name>
    <dbReference type="NCBI Taxonomy" id="1462526"/>
    <lineage>
        <taxon>Bacteria</taxon>
        <taxon>Bacillati</taxon>
        <taxon>Bacillota</taxon>
        <taxon>Bacilli</taxon>
        <taxon>Bacillales</taxon>
        <taxon>Bacillaceae</taxon>
        <taxon>Virgibacillus</taxon>
    </lineage>
</organism>
<keyword evidence="18" id="KW-1185">Reference proteome</keyword>
<comment type="cofactor">
    <cofactor evidence="12">
        <name>Mg(2+)</name>
        <dbReference type="ChEBI" id="CHEBI:18420"/>
    </cofactor>
</comment>
<evidence type="ECO:0000256" key="5">
    <source>
        <dbReference type="ARBA" id="ARBA00022618"/>
    </source>
</evidence>
<dbReference type="GO" id="GO:0008360">
    <property type="term" value="P:regulation of cell shape"/>
    <property type="evidence" value="ECO:0007669"/>
    <property type="project" value="UniProtKB-KW"/>
</dbReference>
<dbReference type="SUPFAM" id="SSF53244">
    <property type="entry name" value="MurD-like peptide ligases, peptide-binding domain"/>
    <property type="match status" value="1"/>
</dbReference>
<dbReference type="RefSeq" id="WP_038243653.1">
    <property type="nucleotide sequence ID" value="NZ_BNER01000002.1"/>
</dbReference>
<dbReference type="InterPro" id="IPR004101">
    <property type="entry name" value="Mur_ligase_C"/>
</dbReference>
<dbReference type="GO" id="GO:0071555">
    <property type="term" value="P:cell wall organization"/>
    <property type="evidence" value="ECO:0007669"/>
    <property type="project" value="UniProtKB-KW"/>
</dbReference>
<dbReference type="SUPFAM" id="SSF63418">
    <property type="entry name" value="MurE/MurF N-terminal domain"/>
    <property type="match status" value="1"/>
</dbReference>
<dbReference type="HAMAP" id="MF_00208">
    <property type="entry name" value="MurE"/>
    <property type="match status" value="1"/>
</dbReference>
<reference evidence="17 18" key="1">
    <citation type="submission" date="2014-03" db="EMBL/GenBank/DDBJ databases">
        <authorList>
            <person name="Urmite Genomes U."/>
        </authorList>
    </citation>
    <scope>NUCLEOTIDE SEQUENCE [LARGE SCALE GENOMIC DNA]</scope>
    <source>
        <strain evidence="17 18">Vm-5</strain>
    </source>
</reference>
<dbReference type="OrthoDB" id="9800958at2"/>
<evidence type="ECO:0000256" key="12">
    <source>
        <dbReference type="HAMAP-Rule" id="MF_00208"/>
    </source>
</evidence>
<dbReference type="InterPro" id="IPR036615">
    <property type="entry name" value="Mur_ligase_C_dom_sf"/>
</dbReference>
<protein>
    <recommendedName>
        <fullName evidence="12">UDP-N-acetylmuramyl-tripeptide synthetase</fullName>
        <ecNumber evidence="12">6.3.2.-</ecNumber>
    </recommendedName>
    <alternativeName>
        <fullName evidence="12">UDP-MurNAc-tripeptide synthetase</fullName>
    </alternativeName>
</protein>
<dbReference type="AlphaFoldDB" id="A0A024QAR2"/>
<dbReference type="GO" id="GO:0005737">
    <property type="term" value="C:cytoplasm"/>
    <property type="evidence" value="ECO:0007669"/>
    <property type="project" value="UniProtKB-SubCell"/>
</dbReference>
<evidence type="ECO:0000256" key="11">
    <source>
        <dbReference type="ARBA" id="ARBA00023316"/>
    </source>
</evidence>
<dbReference type="NCBIfam" id="TIGR01085">
    <property type="entry name" value="murE"/>
    <property type="match status" value="1"/>
</dbReference>
<keyword evidence="5 12" id="KW-0132">Cell division</keyword>
<dbReference type="PANTHER" id="PTHR23135">
    <property type="entry name" value="MUR LIGASE FAMILY MEMBER"/>
    <property type="match status" value="1"/>
</dbReference>
<comment type="caution">
    <text evidence="17">The sequence shown here is derived from an EMBL/GenBank/DDBJ whole genome shotgun (WGS) entry which is preliminary data.</text>
</comment>
<dbReference type="Pfam" id="PF08245">
    <property type="entry name" value="Mur_ligase_M"/>
    <property type="match status" value="1"/>
</dbReference>
<feature type="domain" description="Mur ligase N-terminal catalytic" evidence="14">
    <location>
        <begin position="25"/>
        <end position="97"/>
    </location>
</feature>
<dbReference type="GO" id="GO:0051301">
    <property type="term" value="P:cell division"/>
    <property type="evidence" value="ECO:0007669"/>
    <property type="project" value="UniProtKB-KW"/>
</dbReference>
<evidence type="ECO:0000256" key="8">
    <source>
        <dbReference type="ARBA" id="ARBA00022960"/>
    </source>
</evidence>
<keyword evidence="7 12" id="KW-0067">ATP-binding</keyword>
<dbReference type="PANTHER" id="PTHR23135:SF4">
    <property type="entry name" value="UDP-N-ACETYLMURAMOYL-L-ALANYL-D-GLUTAMATE--2,6-DIAMINOPIMELATE LIGASE MURE HOMOLOG, CHLOROPLASTIC"/>
    <property type="match status" value="1"/>
</dbReference>
<feature type="binding site" evidence="12">
    <location>
        <begin position="111"/>
        <end position="117"/>
    </location>
    <ligand>
        <name>ATP</name>
        <dbReference type="ChEBI" id="CHEBI:30616"/>
    </ligand>
</feature>
<comment type="pathway">
    <text evidence="1 12 13">Cell wall biogenesis; peptidoglycan biosynthesis.</text>
</comment>
<feature type="binding site" evidence="12">
    <location>
        <begin position="153"/>
        <end position="154"/>
    </location>
    <ligand>
        <name>UDP-N-acetyl-alpha-D-muramoyl-L-alanyl-D-glutamate</name>
        <dbReference type="ChEBI" id="CHEBI:83900"/>
    </ligand>
</feature>
<dbReference type="InterPro" id="IPR036565">
    <property type="entry name" value="Mur-like_cat_sf"/>
</dbReference>
<proteinExistence type="inferred from homology"/>
<sequence>MKTLELLESLHLKQIYGHLPECVNSIHQDSREVTNNSLFICISGHKQDGHDYYHDAINNGANIIVAEKQLEIDFNKSAFILVPDTKRAMAQLINKFHNYPSSQMTLFGVTGTNGKTTVTTLIQKLLQRCGIKSALAGTNGFQVDNKKYYTENTTSDVLTNQALLALSRDQHVRKVVMEVSSHGLAQGRLWGIDYDIAVFTNLSQDHLDYHQTMEAYGYVKGLLFAQLGNDMSKSKYAILNQDDPWSETYKMATSAEVITYGLHKNADFRAFAINYTINETTFTLEYPDPEGRVTIAINLLGEFNVYNTLAALAALYADGNDIKTMIHFLPEISNITGRMEKLVVNAPITMYVDYAHTPDAVEKCIKTVAPFKQKRIILVVGTGGERDREKRPLMAKKASHADVVILTVNDPRTEASDRIIRDMEKGMLHDDYLLISDRKQAIEQAIRISEPGDTIIFAGKGQENYQIIGETKHPHNDALIATEFANSKFQRNTD</sequence>
<gene>
    <name evidence="17" type="primary">murE_1</name>
    <name evidence="12" type="synonym">murE</name>
    <name evidence="17" type="ORF">BN990_01879</name>
</gene>
<dbReference type="Pfam" id="PF02875">
    <property type="entry name" value="Mur_ligase_C"/>
    <property type="match status" value="1"/>
</dbReference>
<dbReference type="GO" id="GO:0009252">
    <property type="term" value="P:peptidoglycan biosynthetic process"/>
    <property type="evidence" value="ECO:0007669"/>
    <property type="project" value="UniProtKB-UniRule"/>
</dbReference>
<evidence type="ECO:0000256" key="4">
    <source>
        <dbReference type="ARBA" id="ARBA00022598"/>
    </source>
</evidence>
<dbReference type="GO" id="GO:0004326">
    <property type="term" value="F:tetrahydrofolylpolyglutamate synthase activity"/>
    <property type="evidence" value="ECO:0007669"/>
    <property type="project" value="InterPro"/>
</dbReference>